<sequence length="76" mass="8593">MLEFTPGNYLRGGVVVVDDDDDERELLLFFRLVLLPVEPLFIRSVVPDCESVDMVEPLFIVPVPVEYDPELEEVGG</sequence>
<comment type="caution">
    <text evidence="1">The sequence shown here is derived from an EMBL/GenBank/DDBJ whole genome shotgun (WGS) entry which is preliminary data.</text>
</comment>
<name>A0A4V1RVZ9_9BACT</name>
<keyword evidence="2" id="KW-1185">Reference proteome</keyword>
<organism evidence="1 2">
    <name type="scientific">Spirosoma sordidisoli</name>
    <dbReference type="NCBI Taxonomy" id="2502893"/>
    <lineage>
        <taxon>Bacteria</taxon>
        <taxon>Pseudomonadati</taxon>
        <taxon>Bacteroidota</taxon>
        <taxon>Cytophagia</taxon>
        <taxon>Cytophagales</taxon>
        <taxon>Cytophagaceae</taxon>
        <taxon>Spirosoma</taxon>
    </lineage>
</organism>
<reference evidence="1 2" key="1">
    <citation type="submission" date="2019-01" db="EMBL/GenBank/DDBJ databases">
        <title>Spirosoma flava sp. nov., a propanil-degrading bacterium isolated from herbicide-contaminated soil.</title>
        <authorList>
            <person name="Zhang L."/>
            <person name="Jiang J.-D."/>
        </authorList>
    </citation>
    <scope>NUCLEOTIDE SEQUENCE [LARGE SCALE GENOMIC DNA]</scope>
    <source>
        <strain evidence="1 2">TY50</strain>
    </source>
</reference>
<protein>
    <submittedName>
        <fullName evidence="1">Uncharacterized protein</fullName>
    </submittedName>
</protein>
<dbReference type="EMBL" id="SBLB01000005">
    <property type="protein sequence ID" value="RYC68528.1"/>
    <property type="molecule type" value="Genomic_DNA"/>
</dbReference>
<accession>A0A4V1RVZ9</accession>
<evidence type="ECO:0000313" key="1">
    <source>
        <dbReference type="EMBL" id="RYC68528.1"/>
    </source>
</evidence>
<dbReference type="Proteomes" id="UP000290407">
    <property type="component" value="Unassembled WGS sequence"/>
</dbReference>
<gene>
    <name evidence="1" type="ORF">EQG79_19460</name>
</gene>
<evidence type="ECO:0000313" key="2">
    <source>
        <dbReference type="Proteomes" id="UP000290407"/>
    </source>
</evidence>
<proteinExistence type="predicted"/>
<dbReference type="AlphaFoldDB" id="A0A4V1RVZ9"/>